<dbReference type="Proteomes" id="UP001500426">
    <property type="component" value="Unassembled WGS sequence"/>
</dbReference>
<evidence type="ECO:0000313" key="2">
    <source>
        <dbReference type="Proteomes" id="UP001500426"/>
    </source>
</evidence>
<sequence>MFVCGAYIQVTNNNIASRLEKEYHNIYDNEKLKSLIDSNNVINCDICIRQSNSKDKVLSLKNVKAINGNLSIDSDDLIDLGGLELINGNFWLSTCKNLKSLNNLIEINGEANLRYSSIEYLGELTHVHGKLSLRDTNITNLNNLQFVGGELFLPKRLEKISISKIIIKGKVRYWNDKDTSNISKLNQKKEWGQSNNLHFSEIHSLELDNKKRFVTGKYLVRKCFNPSELNNHITENSDDFFQFIDKKLEELYGNKYSFFHSIFNELKSVKELNSEFPNYKIDKRKQLDYFEINKSVNEIINKNKNNTPFYKYFSALKQFKIEYQFSGYTAKYLLRYNEHKLTLCESTGIDKNSFIYFIENSILSIFSIFVISNQNEYRVSKGLPKIGEGWLSETELYQNLKKHFSSYKVQQHGKTKWLGKQHIDIWFPQLNIGVEFHGKQHYEPVKHFGGIEAFIKNQERDLRKKELFKVNNSTLIEVTHGFDYEKLINEIEQIIIAAKS</sequence>
<organism evidence="1 2">
    <name type="scientific">Flavobacterium chungnamense</name>
    <dbReference type="NCBI Taxonomy" id="706182"/>
    <lineage>
        <taxon>Bacteria</taxon>
        <taxon>Pseudomonadati</taxon>
        <taxon>Bacteroidota</taxon>
        <taxon>Flavobacteriia</taxon>
        <taxon>Flavobacteriales</taxon>
        <taxon>Flavobacteriaceae</taxon>
        <taxon>Flavobacterium</taxon>
    </lineage>
</organism>
<comment type="caution">
    <text evidence="1">The sequence shown here is derived from an EMBL/GenBank/DDBJ whole genome shotgun (WGS) entry which is preliminary data.</text>
</comment>
<accession>A0ABP7V455</accession>
<protein>
    <submittedName>
        <fullName evidence="1">Uncharacterized protein</fullName>
    </submittedName>
</protein>
<proteinExistence type="predicted"/>
<evidence type="ECO:0000313" key="1">
    <source>
        <dbReference type="EMBL" id="GAA4059233.1"/>
    </source>
</evidence>
<gene>
    <name evidence="1" type="ORF">GCM10022388_27470</name>
</gene>
<name>A0ABP7V455_9FLAO</name>
<dbReference type="EMBL" id="BAABCS010000031">
    <property type="protein sequence ID" value="GAA4059233.1"/>
    <property type="molecule type" value="Genomic_DNA"/>
</dbReference>
<reference evidence="2" key="1">
    <citation type="journal article" date="2019" name="Int. J. Syst. Evol. Microbiol.">
        <title>The Global Catalogue of Microorganisms (GCM) 10K type strain sequencing project: providing services to taxonomists for standard genome sequencing and annotation.</title>
        <authorList>
            <consortium name="The Broad Institute Genomics Platform"/>
            <consortium name="The Broad Institute Genome Sequencing Center for Infectious Disease"/>
            <person name="Wu L."/>
            <person name="Ma J."/>
        </authorList>
    </citation>
    <scope>NUCLEOTIDE SEQUENCE [LARGE SCALE GENOMIC DNA]</scope>
    <source>
        <strain evidence="2">JCM 17068</strain>
    </source>
</reference>
<keyword evidence="2" id="KW-1185">Reference proteome</keyword>